<proteinExistence type="predicted"/>
<organism evidence="2 3">
    <name type="scientific">Astathelohania contejeani</name>
    <dbReference type="NCBI Taxonomy" id="164912"/>
    <lineage>
        <taxon>Eukaryota</taxon>
        <taxon>Fungi</taxon>
        <taxon>Fungi incertae sedis</taxon>
        <taxon>Microsporidia</taxon>
        <taxon>Astathelohaniidae</taxon>
        <taxon>Astathelohania</taxon>
    </lineage>
</organism>
<protein>
    <submittedName>
        <fullName evidence="2">Uncharacterized protein</fullName>
    </submittedName>
</protein>
<dbReference type="Proteomes" id="UP001516464">
    <property type="component" value="Unassembled WGS sequence"/>
</dbReference>
<gene>
    <name evidence="2" type="ORF">TCON_2317</name>
</gene>
<keyword evidence="1" id="KW-0732">Signal</keyword>
<dbReference type="EMBL" id="SBIQ01000256">
    <property type="protein sequence ID" value="KAF7682455.1"/>
    <property type="molecule type" value="Genomic_DNA"/>
</dbReference>
<evidence type="ECO:0000256" key="1">
    <source>
        <dbReference type="SAM" id="SignalP"/>
    </source>
</evidence>
<reference evidence="2 3" key="1">
    <citation type="submission" date="2019-01" db="EMBL/GenBank/DDBJ databases">
        <title>Genomes sequencing and comparative genomics of infectious freshwater microsporidia, Cucumispora dikerogammari and Thelohania contejeani.</title>
        <authorList>
            <person name="Cormier A."/>
            <person name="Giraud I."/>
            <person name="Wattier R."/>
            <person name="Teixeira M."/>
            <person name="Grandjean F."/>
            <person name="Rigaud T."/>
            <person name="Cordaux R."/>
        </authorList>
    </citation>
    <scope>NUCLEOTIDE SEQUENCE [LARGE SCALE GENOMIC DNA]</scope>
    <source>
        <strain evidence="2">T1</strain>
        <tissue evidence="2">Spores</tissue>
    </source>
</reference>
<accession>A0ABQ7HWF9</accession>
<comment type="caution">
    <text evidence="2">The sequence shown here is derived from an EMBL/GenBank/DDBJ whole genome shotgun (WGS) entry which is preliminary data.</text>
</comment>
<evidence type="ECO:0000313" key="2">
    <source>
        <dbReference type="EMBL" id="KAF7682455.1"/>
    </source>
</evidence>
<evidence type="ECO:0000313" key="3">
    <source>
        <dbReference type="Proteomes" id="UP001516464"/>
    </source>
</evidence>
<keyword evidence="3" id="KW-1185">Reference proteome</keyword>
<sequence>MMNLFAFFLISAKYVCCADIPTNVENKTCISCDDDNWDSNSSISSTDQYEFNQQLSAVELPNYEQMNEIYNSFMKLIGKTRSFTNFLRCELLFNLTCFYKKSKSEIEIINNIFKKIEEYKPQVIKISNLVIMKKFLYFRSNISAYLFDRKNDEILYYLIDMIKDEKVHDELTELIKTKLNELTYAVIYSSDLKKEKEIYVSNLMKNLINKFDNVITNFDNSYKDGIDSTSFICDIKNFIGAYFELKYEIISLLNTRSYIIRHDVRNATKGHTNIKFSELLKLSIVYIYSIIGDDDILKELISLALEMELIKEDEFLYLHKSYLLPLTNIYNNCRVQKIPDYQTLSNVINQIMECHGALTRFLKVEKYNISSKNFNKNLKTCLKEHYKQLKDIKDLLSSGI</sequence>
<feature type="signal peptide" evidence="1">
    <location>
        <begin position="1"/>
        <end position="17"/>
    </location>
</feature>
<name>A0ABQ7HWF9_9MICR</name>
<feature type="chain" id="PRO_5046142473" evidence="1">
    <location>
        <begin position="18"/>
        <end position="400"/>
    </location>
</feature>